<organism evidence="2 3">
    <name type="scientific">Streptomyces himalayensis subsp. himalayensis</name>
    <dbReference type="NCBI Taxonomy" id="2756131"/>
    <lineage>
        <taxon>Bacteria</taxon>
        <taxon>Bacillati</taxon>
        <taxon>Actinomycetota</taxon>
        <taxon>Actinomycetes</taxon>
        <taxon>Kitasatosporales</taxon>
        <taxon>Streptomycetaceae</taxon>
        <taxon>Streptomyces</taxon>
        <taxon>Streptomyces himalayensis</taxon>
    </lineage>
</organism>
<reference evidence="2 3" key="1">
    <citation type="submission" date="2020-07" db="EMBL/GenBank/DDBJ databases">
        <title>Streptomyces isolated from Indian soil.</title>
        <authorList>
            <person name="Mandal S."/>
            <person name="Maiti P.K."/>
        </authorList>
    </citation>
    <scope>NUCLEOTIDE SEQUENCE [LARGE SCALE GENOMIC DNA]</scope>
    <source>
        <strain evidence="2 3">PSKA28</strain>
    </source>
</reference>
<evidence type="ECO:0000313" key="3">
    <source>
        <dbReference type="Proteomes" id="UP000545761"/>
    </source>
</evidence>
<evidence type="ECO:0000256" key="1">
    <source>
        <dbReference type="SAM" id="MobiDB-lite"/>
    </source>
</evidence>
<dbReference type="EMBL" id="JACEHE010000002">
    <property type="protein sequence ID" value="MBA2945227.1"/>
    <property type="molecule type" value="Genomic_DNA"/>
</dbReference>
<gene>
    <name evidence="2" type="ORF">H1D24_05145</name>
</gene>
<protein>
    <submittedName>
        <fullName evidence="2">Uncharacterized protein</fullName>
    </submittedName>
</protein>
<dbReference type="Pfam" id="PF19450">
    <property type="entry name" value="DUF5988"/>
    <property type="match status" value="1"/>
</dbReference>
<proteinExistence type="predicted"/>
<name>A0A7W0I7I4_9ACTN</name>
<feature type="region of interest" description="Disordered" evidence="1">
    <location>
        <begin position="1"/>
        <end position="37"/>
    </location>
</feature>
<dbReference type="InterPro" id="IPR046030">
    <property type="entry name" value="DUF5988"/>
</dbReference>
<dbReference type="AlphaFoldDB" id="A0A7W0I7I4"/>
<comment type="caution">
    <text evidence="2">The sequence shown here is derived from an EMBL/GenBank/DDBJ whole genome shotgun (WGS) entry which is preliminary data.</text>
</comment>
<feature type="compositionally biased region" description="Low complexity" evidence="1">
    <location>
        <begin position="1"/>
        <end position="18"/>
    </location>
</feature>
<accession>A0A7W0I7I4</accession>
<feature type="compositionally biased region" description="Basic and acidic residues" evidence="1">
    <location>
        <begin position="19"/>
        <end position="37"/>
    </location>
</feature>
<evidence type="ECO:0000313" key="2">
    <source>
        <dbReference type="EMBL" id="MBA2945227.1"/>
    </source>
</evidence>
<sequence length="91" mass="9911">MAIKAGASGNSGKAAQADKAAKADKAALEGGPDDLREQIVPLTAPEPASQQDLKIPHRGGYEHYRATQRQKKTPEGKVPVYEWWERTEIAE</sequence>
<dbReference type="Proteomes" id="UP000545761">
    <property type="component" value="Unassembled WGS sequence"/>
</dbReference>